<evidence type="ECO:0000313" key="4">
    <source>
        <dbReference type="EMBL" id="EEH55472.1"/>
    </source>
</evidence>
<keyword evidence="2" id="KW-0804">Transcription</keyword>
<dbReference type="OrthoDB" id="431485at2759"/>
<keyword evidence="3" id="KW-0809">Transit peptide</keyword>
<reference evidence="4 5" key="1">
    <citation type="journal article" date="2009" name="Science">
        <title>Green evolution and dynamic adaptations revealed by genomes of the marine picoeukaryotes Micromonas.</title>
        <authorList>
            <person name="Worden A.Z."/>
            <person name="Lee J.H."/>
            <person name="Mock T."/>
            <person name="Rouze P."/>
            <person name="Simmons M.P."/>
            <person name="Aerts A.L."/>
            <person name="Allen A.E."/>
            <person name="Cuvelier M.L."/>
            <person name="Derelle E."/>
            <person name="Everett M.V."/>
            <person name="Foulon E."/>
            <person name="Grimwood J."/>
            <person name="Gundlach H."/>
            <person name="Henrissat B."/>
            <person name="Napoli C."/>
            <person name="McDonald S.M."/>
            <person name="Parker M.S."/>
            <person name="Rombauts S."/>
            <person name="Salamov A."/>
            <person name="Von Dassow P."/>
            <person name="Badger J.H."/>
            <person name="Coutinho P.M."/>
            <person name="Demir E."/>
            <person name="Dubchak I."/>
            <person name="Gentemann C."/>
            <person name="Eikrem W."/>
            <person name="Gready J.E."/>
            <person name="John U."/>
            <person name="Lanier W."/>
            <person name="Lindquist E.A."/>
            <person name="Lucas S."/>
            <person name="Mayer K.F."/>
            <person name="Moreau H."/>
            <person name="Not F."/>
            <person name="Otillar R."/>
            <person name="Panaud O."/>
            <person name="Pangilinan J."/>
            <person name="Paulsen I."/>
            <person name="Piegu B."/>
            <person name="Poliakov A."/>
            <person name="Robbens S."/>
            <person name="Schmutz J."/>
            <person name="Toulza E."/>
            <person name="Wyss T."/>
            <person name="Zelensky A."/>
            <person name="Zhou K."/>
            <person name="Armbrust E.V."/>
            <person name="Bhattacharya D."/>
            <person name="Goodenough U.W."/>
            <person name="Van de Peer Y."/>
            <person name="Grigoriev I.V."/>
        </authorList>
    </citation>
    <scope>NUCLEOTIDE SEQUENCE [LARGE SCALE GENOMIC DNA]</scope>
    <source>
        <strain evidence="4 5">CCMP1545</strain>
    </source>
</reference>
<proteinExistence type="inferred from homology"/>
<evidence type="ECO:0000256" key="2">
    <source>
        <dbReference type="ARBA" id="ARBA00022472"/>
    </source>
</evidence>
<dbReference type="eggNOG" id="ENOG502QYF3">
    <property type="taxonomic scope" value="Eukaryota"/>
</dbReference>
<dbReference type="KEGG" id="mpp:MICPUCDRAFT_18994"/>
<dbReference type="STRING" id="564608.C1MXJ4"/>
<evidence type="ECO:0000256" key="1">
    <source>
        <dbReference type="ARBA" id="ARBA00007692"/>
    </source>
</evidence>
<dbReference type="AlphaFoldDB" id="C1MXJ4"/>
<name>C1MXJ4_MICPC</name>
<evidence type="ECO:0000256" key="3">
    <source>
        <dbReference type="ARBA" id="ARBA00022946"/>
    </source>
</evidence>
<keyword evidence="2" id="KW-0805">Transcription regulation</keyword>
<dbReference type="InterPro" id="IPR003690">
    <property type="entry name" value="MTERF"/>
</dbReference>
<dbReference type="GeneID" id="9685845"/>
<dbReference type="GO" id="GO:0003676">
    <property type="term" value="F:nucleic acid binding"/>
    <property type="evidence" value="ECO:0007669"/>
    <property type="project" value="InterPro"/>
</dbReference>
<dbReference type="OMA" id="TRASECD"/>
<evidence type="ECO:0000313" key="5">
    <source>
        <dbReference type="Proteomes" id="UP000001876"/>
    </source>
</evidence>
<accession>C1MXJ4</accession>
<dbReference type="InterPro" id="IPR038538">
    <property type="entry name" value="MTERF_sf"/>
</dbReference>
<organism evidence="5">
    <name type="scientific">Micromonas pusilla (strain CCMP1545)</name>
    <name type="common">Picoplanktonic green alga</name>
    <dbReference type="NCBI Taxonomy" id="564608"/>
    <lineage>
        <taxon>Eukaryota</taxon>
        <taxon>Viridiplantae</taxon>
        <taxon>Chlorophyta</taxon>
        <taxon>Mamiellophyceae</taxon>
        <taxon>Mamiellales</taxon>
        <taxon>Mamiellaceae</taxon>
        <taxon>Micromonas</taxon>
    </lineage>
</organism>
<dbReference type="Proteomes" id="UP000001876">
    <property type="component" value="Unassembled WGS sequence"/>
</dbReference>
<dbReference type="Gene3D" id="1.25.70.10">
    <property type="entry name" value="Transcription termination factor 3, mitochondrial"/>
    <property type="match status" value="1"/>
</dbReference>
<sequence>MDLVGVDDEKAEKTLIRAFGWGAQSYWRNEKTEEIPDADAVEARIAYLVEIGIAEDKVAEILTKVPEVLGCDVAERLEPNVAHIEKNYFMKRGTKNFANYILRVPQVLGNNLDCVGDCAGECNRCWARC</sequence>
<dbReference type="EMBL" id="GG663742">
    <property type="protein sequence ID" value="EEH55472.1"/>
    <property type="molecule type" value="Genomic_DNA"/>
</dbReference>
<protein>
    <submittedName>
        <fullName evidence="4">Predicted protein</fullName>
    </submittedName>
</protein>
<dbReference type="GO" id="GO:0006353">
    <property type="term" value="P:DNA-templated transcription termination"/>
    <property type="evidence" value="ECO:0007669"/>
    <property type="project" value="UniProtKB-KW"/>
</dbReference>
<dbReference type="Pfam" id="PF02536">
    <property type="entry name" value="mTERF"/>
    <property type="match status" value="1"/>
</dbReference>
<gene>
    <name evidence="4" type="ORF">MICPUCDRAFT_18994</name>
</gene>
<dbReference type="RefSeq" id="XP_003060703.1">
    <property type="nucleotide sequence ID" value="XM_003060657.1"/>
</dbReference>
<keyword evidence="2" id="KW-0806">Transcription termination</keyword>
<keyword evidence="5" id="KW-1185">Reference proteome</keyword>
<comment type="similarity">
    <text evidence="1">Belongs to the mTERF family.</text>
</comment>